<evidence type="ECO:0000256" key="2">
    <source>
        <dbReference type="ARBA" id="ARBA00005979"/>
    </source>
</evidence>
<keyword evidence="8" id="KW-0521">NADP</keyword>
<keyword evidence="3" id="KW-0444">Lipid biosynthesis</keyword>
<dbReference type="EnsemblPlants" id="OBART01G15610.1">
    <property type="protein sequence ID" value="OBART01G15610.1"/>
    <property type="gene ID" value="OBART01G15610"/>
</dbReference>
<dbReference type="AlphaFoldDB" id="A0A0D3ENU8"/>
<protein>
    <recommendedName>
        <fullName evidence="12">NADH:flavin oxidoreductase/NADH oxidase N-terminal domain-containing protein</fullName>
    </recommendedName>
</protein>
<keyword evidence="9" id="KW-0560">Oxidoreductase</keyword>
<evidence type="ECO:0000256" key="10">
    <source>
        <dbReference type="ARBA" id="ARBA00023098"/>
    </source>
</evidence>
<accession>A0A0D3ENU8</accession>
<dbReference type="eggNOG" id="KOG0134">
    <property type="taxonomic scope" value="Eukaryota"/>
</dbReference>
<feature type="domain" description="NADH:flavin oxidoreductase/NADH oxidase N-terminal" evidence="12">
    <location>
        <begin position="705"/>
        <end position="905"/>
    </location>
</feature>
<dbReference type="HOGENOM" id="CLU_014545_0_0_1"/>
<evidence type="ECO:0000256" key="6">
    <source>
        <dbReference type="ARBA" id="ARBA00022767"/>
    </source>
</evidence>
<dbReference type="InterPro" id="IPR001155">
    <property type="entry name" value="OxRdtase_FMN_N"/>
</dbReference>
<dbReference type="Gramene" id="OBART01G15610.1">
    <property type="protein sequence ID" value="OBART01G15610.1"/>
    <property type="gene ID" value="OBART01G15610"/>
</dbReference>
<dbReference type="GO" id="GO:0009695">
    <property type="term" value="P:jasmonic acid biosynthetic process"/>
    <property type="evidence" value="ECO:0007669"/>
    <property type="project" value="UniProtKB-ARBA"/>
</dbReference>
<dbReference type="CDD" id="cd02933">
    <property type="entry name" value="OYE_like_FMN"/>
    <property type="match status" value="2"/>
</dbReference>
<sequence>MEDTHLLTPYKMGQLNLAHRSYGSMPQPHNLLYYAQRATPGALLIAEASAVSYAALGRSKDDAANGPIHRRRPGPPGFLFGTNLTDYNSATDGVKATESGVNDRNNLSKWWFMSRLNESGNAGGAEESHYTLPLSLDAPGLWNQEQIEAWRPIVDAVHAKGALFFCQIWHNGRVFSTDNPVTPQVSYFGNTDDLAPAAPQRLETGEIVQIVEDFRVAARNAIKAGFDGVEIHAANGHLLHQFMKASVNDRTDEYGGSVENRCRITVDAMSAVAEEIGADRVGVRLSPFADHCREEGTDPEEVALHLIGVMNGLGVLYCHVIEPRCVSSSEEHRARRNVPHRLLPFRRAFHGTFIVNGGYDREEGDKAVGDGYADLVSYGRLFLANPDLPERFRQKAALNAYDRSTFYTPDPVVGYTDYPFLEQPLARTISAGQSQLGHHYSAARAKAEHTTTVTQLPSAYRRFSGRTSSAQRLAAFFFIISCTNKTIQPSVEAVTIMEASTPLLTPYKMGQFDLAHRVVLAPLTRCRSYGNVPGPHNAAYYAQRAARGALLVAEACAVSETARGYPDVPGIWSAEQVGAWRHVVDAVHAKGAVFFCQIWHTGRVSPTGRVTLARLISSSPSRPFIHEVKSKSAEYLFVSPGKLLARHLLSPVGRKMDAISPLVILRMDNHISSFFSEFQPNGQAPISSTDKQVTPQVSHDGQVLEFAPPRRLKTEEIPNIVDDFRIAARNAIEAGFDGVEIHGANGYLIDQFMKDSVNDRTDAYGGGIENRCRFAAEVITAVAGEIGAHRLGVRLSPFADYMDCHDSDPEALALRVIGLMNNLGVLYCHMIEPRMCVGAGEDGSKPVIAHGRLLPFRKAFRGTFMVNGGYDRDEGDKAVADGYADLVAYGRLFLANPDLPERFRRKAGLNKYDRSSFYTSDPVVGYTDYPFLDDQNSELATR</sequence>
<organism evidence="13">
    <name type="scientific">Oryza barthii</name>
    <dbReference type="NCBI Taxonomy" id="65489"/>
    <lineage>
        <taxon>Eukaryota</taxon>
        <taxon>Viridiplantae</taxon>
        <taxon>Streptophyta</taxon>
        <taxon>Embryophyta</taxon>
        <taxon>Tracheophyta</taxon>
        <taxon>Spermatophyta</taxon>
        <taxon>Magnoliopsida</taxon>
        <taxon>Liliopsida</taxon>
        <taxon>Poales</taxon>
        <taxon>Poaceae</taxon>
        <taxon>BOP clade</taxon>
        <taxon>Oryzoideae</taxon>
        <taxon>Oryzeae</taxon>
        <taxon>Oryzinae</taxon>
        <taxon>Oryza</taxon>
    </lineage>
</organism>
<keyword evidence="10" id="KW-0443">Lipid metabolism</keyword>
<evidence type="ECO:0000256" key="5">
    <source>
        <dbReference type="ARBA" id="ARBA00022643"/>
    </source>
</evidence>
<keyword evidence="7" id="KW-0276">Fatty acid metabolism</keyword>
<evidence type="ECO:0000256" key="1">
    <source>
        <dbReference type="ARBA" id="ARBA00001917"/>
    </source>
</evidence>
<evidence type="ECO:0000256" key="11">
    <source>
        <dbReference type="ARBA" id="ARBA00023160"/>
    </source>
</evidence>
<keyword evidence="11" id="KW-0275">Fatty acid biosynthesis</keyword>
<name>A0A0D3ENU8_9ORYZ</name>
<dbReference type="PaxDb" id="65489-OBART01G15610.1"/>
<dbReference type="PANTHER" id="PTHR22893">
    <property type="entry name" value="NADH OXIDOREDUCTASE-RELATED"/>
    <property type="match status" value="1"/>
</dbReference>
<evidence type="ECO:0000256" key="3">
    <source>
        <dbReference type="ARBA" id="ARBA00022516"/>
    </source>
</evidence>
<evidence type="ECO:0000256" key="4">
    <source>
        <dbReference type="ARBA" id="ARBA00022630"/>
    </source>
</evidence>
<dbReference type="InterPro" id="IPR045247">
    <property type="entry name" value="Oye-like"/>
</dbReference>
<comment type="cofactor">
    <cofactor evidence="1">
        <name>FMN</name>
        <dbReference type="ChEBI" id="CHEBI:58210"/>
    </cofactor>
</comment>
<evidence type="ECO:0000256" key="9">
    <source>
        <dbReference type="ARBA" id="ARBA00023002"/>
    </source>
</evidence>
<dbReference type="PANTHER" id="PTHR22893:SF96">
    <property type="entry name" value="12-OXOPHYTODIENOATE REDUCTASE 10-RELATED"/>
    <property type="match status" value="1"/>
</dbReference>
<dbReference type="SUPFAM" id="SSF51395">
    <property type="entry name" value="FMN-linked oxidoreductases"/>
    <property type="match status" value="3"/>
</dbReference>
<evidence type="ECO:0000313" key="14">
    <source>
        <dbReference type="Proteomes" id="UP000026960"/>
    </source>
</evidence>
<keyword evidence="4" id="KW-0285">Flavoprotein</keyword>
<reference evidence="13" key="2">
    <citation type="submission" date="2015-03" db="UniProtKB">
        <authorList>
            <consortium name="EnsemblPlants"/>
        </authorList>
    </citation>
    <scope>IDENTIFICATION</scope>
</reference>
<evidence type="ECO:0000256" key="7">
    <source>
        <dbReference type="ARBA" id="ARBA00022832"/>
    </source>
</evidence>
<evidence type="ECO:0000259" key="12">
    <source>
        <dbReference type="Pfam" id="PF00724"/>
    </source>
</evidence>
<dbReference type="GO" id="GO:0031408">
    <property type="term" value="P:oxylipin biosynthetic process"/>
    <property type="evidence" value="ECO:0007669"/>
    <property type="project" value="UniProtKB-KW"/>
</dbReference>
<dbReference type="GO" id="GO:0016491">
    <property type="term" value="F:oxidoreductase activity"/>
    <property type="evidence" value="ECO:0007669"/>
    <property type="project" value="UniProtKB-KW"/>
</dbReference>
<dbReference type="InterPro" id="IPR013785">
    <property type="entry name" value="Aldolase_TIM"/>
</dbReference>
<reference evidence="13" key="1">
    <citation type="journal article" date="2009" name="Rice">
        <title>De Novo Next Generation Sequencing of Plant Genomes.</title>
        <authorList>
            <person name="Rounsley S."/>
            <person name="Marri P.R."/>
            <person name="Yu Y."/>
            <person name="He R."/>
            <person name="Sisneros N."/>
            <person name="Goicoechea J.L."/>
            <person name="Lee S.J."/>
            <person name="Angelova A."/>
            <person name="Kudrna D."/>
            <person name="Luo M."/>
            <person name="Affourtit J."/>
            <person name="Desany B."/>
            <person name="Knight J."/>
            <person name="Niazi F."/>
            <person name="Egholm M."/>
            <person name="Wing R.A."/>
        </authorList>
    </citation>
    <scope>NUCLEOTIDE SEQUENCE [LARGE SCALE GENOMIC DNA]</scope>
    <source>
        <strain evidence="13">cv. IRGC 105608</strain>
    </source>
</reference>
<dbReference type="FunFam" id="3.20.20.70:FF:000405">
    <property type="match status" value="1"/>
</dbReference>
<proteinExistence type="inferred from homology"/>
<keyword evidence="6" id="KW-0925">Oxylipin biosynthesis</keyword>
<dbReference type="Gene3D" id="3.20.20.70">
    <property type="entry name" value="Aldolase class I"/>
    <property type="match status" value="4"/>
</dbReference>
<keyword evidence="5" id="KW-0288">FMN</keyword>
<comment type="similarity">
    <text evidence="2">Belongs to the NADH:flavin oxidoreductase/NADH oxidase family.</text>
</comment>
<dbReference type="Proteomes" id="UP000026960">
    <property type="component" value="Chromosome 1"/>
</dbReference>
<keyword evidence="14" id="KW-1185">Reference proteome</keyword>
<dbReference type="GO" id="GO:0010181">
    <property type="term" value="F:FMN binding"/>
    <property type="evidence" value="ECO:0007669"/>
    <property type="project" value="InterPro"/>
</dbReference>
<dbReference type="FunFam" id="3.20.20.70:FF:000402">
    <property type="entry name" value="Putative 12-oxophytodienoate reductase 10"/>
    <property type="match status" value="1"/>
</dbReference>
<feature type="domain" description="NADH:flavin oxidoreductase/NADH oxidase N-terminal" evidence="12">
    <location>
        <begin position="503"/>
        <end position="628"/>
    </location>
</feature>
<dbReference type="FunFam" id="3.20.20.70:FF:000073">
    <property type="entry name" value="12-oxophytodienoate reductase 3"/>
    <property type="match status" value="1"/>
</dbReference>
<evidence type="ECO:0000313" key="13">
    <source>
        <dbReference type="EnsemblPlants" id="OBART01G15610.1"/>
    </source>
</evidence>
<feature type="domain" description="NADH:flavin oxidoreductase/NADH oxidase N-terminal" evidence="12">
    <location>
        <begin position="138"/>
        <end position="398"/>
    </location>
</feature>
<dbReference type="STRING" id="65489.A0A0D3ENU8"/>
<evidence type="ECO:0000256" key="8">
    <source>
        <dbReference type="ARBA" id="ARBA00022857"/>
    </source>
</evidence>
<dbReference type="Pfam" id="PF00724">
    <property type="entry name" value="Oxidored_FMN"/>
    <property type="match status" value="3"/>
</dbReference>